<organism evidence="2 3">
    <name type="scientific">Oedothorax gibbosus</name>
    <dbReference type="NCBI Taxonomy" id="931172"/>
    <lineage>
        <taxon>Eukaryota</taxon>
        <taxon>Metazoa</taxon>
        <taxon>Ecdysozoa</taxon>
        <taxon>Arthropoda</taxon>
        <taxon>Chelicerata</taxon>
        <taxon>Arachnida</taxon>
        <taxon>Araneae</taxon>
        <taxon>Araneomorphae</taxon>
        <taxon>Entelegynae</taxon>
        <taxon>Araneoidea</taxon>
        <taxon>Linyphiidae</taxon>
        <taxon>Erigoninae</taxon>
        <taxon>Oedothorax</taxon>
    </lineage>
</organism>
<accession>A0AAV6VPM5</accession>
<dbReference type="EMBL" id="JAFNEN010000038">
    <property type="protein sequence ID" value="KAG8198585.1"/>
    <property type="molecule type" value="Genomic_DNA"/>
</dbReference>
<keyword evidence="1" id="KW-0732">Signal</keyword>
<feature type="signal peptide" evidence="1">
    <location>
        <begin position="1"/>
        <end position="21"/>
    </location>
</feature>
<name>A0AAV6VPM5_9ARAC</name>
<gene>
    <name evidence="2" type="ORF">JTE90_026483</name>
</gene>
<comment type="caution">
    <text evidence="2">The sequence shown here is derived from an EMBL/GenBank/DDBJ whole genome shotgun (WGS) entry which is preliminary data.</text>
</comment>
<keyword evidence="3" id="KW-1185">Reference proteome</keyword>
<proteinExistence type="predicted"/>
<reference evidence="2 3" key="1">
    <citation type="journal article" date="2022" name="Nat. Ecol. Evol.">
        <title>A masculinizing supergene underlies an exaggerated male reproductive morph in a spider.</title>
        <authorList>
            <person name="Hendrickx F."/>
            <person name="De Corte Z."/>
            <person name="Sonet G."/>
            <person name="Van Belleghem S.M."/>
            <person name="Kostlbacher S."/>
            <person name="Vangestel C."/>
        </authorList>
    </citation>
    <scope>NUCLEOTIDE SEQUENCE [LARGE SCALE GENOMIC DNA]</scope>
    <source>
        <strain evidence="2">W744_W776</strain>
    </source>
</reference>
<evidence type="ECO:0000256" key="1">
    <source>
        <dbReference type="SAM" id="SignalP"/>
    </source>
</evidence>
<feature type="chain" id="PRO_5044000667" evidence="1">
    <location>
        <begin position="22"/>
        <end position="251"/>
    </location>
</feature>
<sequence length="251" mass="28031">MITSQLIPLLFFATLIHFCYSNENVSQLVARRELLQKQALDTYRVACLRLQAMANWMSVFFKLKSAWTSTQTRSVMANPILNIEKDVGNVFGLPKRPKISPNGSECASLRSLQVTLQTYIHFQAQLLQLKAALGSLALKSSQQQLGATSILIQERIGNLDILNKTSLDIFDKLKQSSQFLTDQNSPENFNFASIFKDIKSSSVSYLQGQKGVFIQARNAHDLNKELLQAGGFFQSLGQALDKILAGSLFHQ</sequence>
<dbReference type="AlphaFoldDB" id="A0AAV6VPM5"/>
<evidence type="ECO:0000313" key="2">
    <source>
        <dbReference type="EMBL" id="KAG8198585.1"/>
    </source>
</evidence>
<protein>
    <submittedName>
        <fullName evidence="2">Uncharacterized protein</fullName>
    </submittedName>
</protein>
<evidence type="ECO:0000313" key="3">
    <source>
        <dbReference type="Proteomes" id="UP000827092"/>
    </source>
</evidence>
<dbReference type="Proteomes" id="UP000827092">
    <property type="component" value="Unassembled WGS sequence"/>
</dbReference>